<reference evidence="2 3" key="1">
    <citation type="submission" date="2017-09" db="EMBL/GenBank/DDBJ databases">
        <title>Complete genome sequence of Oxytococcus suis strain ZY16052.</title>
        <authorList>
            <person name="Li F."/>
        </authorList>
    </citation>
    <scope>NUCLEOTIDE SEQUENCE [LARGE SCALE GENOMIC DNA]</scope>
    <source>
        <strain evidence="2 3">ZY16052</strain>
    </source>
</reference>
<dbReference type="RefSeq" id="WP_118989490.1">
    <property type="nucleotide sequence ID" value="NZ_CP023434.1"/>
</dbReference>
<dbReference type="PANTHER" id="PTHR40044">
    <property type="entry name" value="INTEGRAL MEMBRANE PROTEIN-RELATED"/>
    <property type="match status" value="1"/>
</dbReference>
<evidence type="ECO:0000256" key="1">
    <source>
        <dbReference type="SAM" id="Phobius"/>
    </source>
</evidence>
<dbReference type="PIRSF" id="PIRSF031501">
    <property type="entry name" value="QueT"/>
    <property type="match status" value="1"/>
</dbReference>
<organism evidence="2 3">
    <name type="scientific">Suicoccus acidiformans</name>
    <dbReference type="NCBI Taxonomy" id="2036206"/>
    <lineage>
        <taxon>Bacteria</taxon>
        <taxon>Bacillati</taxon>
        <taxon>Bacillota</taxon>
        <taxon>Bacilli</taxon>
        <taxon>Lactobacillales</taxon>
        <taxon>Aerococcaceae</taxon>
        <taxon>Suicoccus</taxon>
    </lineage>
</organism>
<dbReference type="EMBL" id="CP023434">
    <property type="protein sequence ID" value="AXY24566.1"/>
    <property type="molecule type" value="Genomic_DNA"/>
</dbReference>
<feature type="transmembrane region" description="Helical" evidence="1">
    <location>
        <begin position="14"/>
        <end position="36"/>
    </location>
</feature>
<keyword evidence="3" id="KW-1185">Reference proteome</keyword>
<dbReference type="PANTHER" id="PTHR40044:SF1">
    <property type="entry name" value="INTEGRAL MEMBRANE PROTEIN"/>
    <property type="match status" value="1"/>
</dbReference>
<evidence type="ECO:0000313" key="3">
    <source>
        <dbReference type="Proteomes" id="UP000263232"/>
    </source>
</evidence>
<dbReference type="AlphaFoldDB" id="A0A347WHK9"/>
<name>A0A347WHK9_9LACT</name>
<accession>A0A347WHK9</accession>
<keyword evidence="1" id="KW-1133">Transmembrane helix</keyword>
<feature type="transmembrane region" description="Helical" evidence="1">
    <location>
        <begin position="142"/>
        <end position="163"/>
    </location>
</feature>
<feature type="transmembrane region" description="Helical" evidence="1">
    <location>
        <begin position="108"/>
        <end position="130"/>
    </location>
</feature>
<evidence type="ECO:0000313" key="2">
    <source>
        <dbReference type="EMBL" id="AXY24566.1"/>
    </source>
</evidence>
<keyword evidence="1" id="KW-0472">Membrane</keyword>
<feature type="transmembrane region" description="Helical" evidence="1">
    <location>
        <begin position="78"/>
        <end position="96"/>
    </location>
</feature>
<protein>
    <recommendedName>
        <fullName evidence="4">QueT transporter family protein</fullName>
    </recommendedName>
</protein>
<dbReference type="InterPro" id="IPR010387">
    <property type="entry name" value="QueT"/>
</dbReference>
<proteinExistence type="predicted"/>
<dbReference type="KEGG" id="abae:CL176_00160"/>
<dbReference type="Proteomes" id="UP000263232">
    <property type="component" value="Chromosome"/>
</dbReference>
<evidence type="ECO:0008006" key="4">
    <source>
        <dbReference type="Google" id="ProtNLM"/>
    </source>
</evidence>
<dbReference type="Pfam" id="PF06177">
    <property type="entry name" value="QueT"/>
    <property type="match status" value="1"/>
</dbReference>
<keyword evidence="1" id="KW-0812">Transmembrane</keyword>
<sequence>MKEEHYIARDAQGIAKTALVTALYVTLTMIVSPISFGPIQFRISEGLNYLGLFHKRYVTAISLGVIIVNAMFSTPLDVIVGTFHTVISLLIARFLADKMGTLFKKECLARFITMAVVFSLTMFIIAWMLYYIEAVPFFWETYLTLAISELIAMILGGLIVYPLSFRIDFNQ</sequence>
<gene>
    <name evidence="2" type="ORF">CL176_00160</name>
</gene>
<dbReference type="OrthoDB" id="1706970at2"/>